<keyword evidence="3 9" id="KW-0812">Transmembrane</keyword>
<name>A0AAV4LGL2_9BACL</name>
<dbReference type="Gene3D" id="6.10.340.10">
    <property type="match status" value="1"/>
</dbReference>
<comment type="subcellular location">
    <subcellularLocation>
        <location evidence="1">Cell membrane</location>
        <topology evidence="1">Multi-pass membrane protein</topology>
    </subcellularLocation>
</comment>
<evidence type="ECO:0000256" key="2">
    <source>
        <dbReference type="ARBA" id="ARBA00022475"/>
    </source>
</evidence>
<dbReference type="SMART" id="SM01049">
    <property type="entry name" value="Cache_2"/>
    <property type="match status" value="1"/>
</dbReference>
<evidence type="ECO:0000313" key="12">
    <source>
        <dbReference type="EMBL" id="GIM46898.1"/>
    </source>
</evidence>
<evidence type="ECO:0000259" key="10">
    <source>
        <dbReference type="PROSITE" id="PS50111"/>
    </source>
</evidence>
<feature type="domain" description="HAMP" evidence="11">
    <location>
        <begin position="226"/>
        <end position="279"/>
    </location>
</feature>
<proteinExistence type="inferred from homology"/>
<dbReference type="SMART" id="SM00283">
    <property type="entry name" value="MA"/>
    <property type="match status" value="1"/>
</dbReference>
<dbReference type="CDD" id="cd11386">
    <property type="entry name" value="MCP_signal"/>
    <property type="match status" value="1"/>
</dbReference>
<dbReference type="Proteomes" id="UP001057291">
    <property type="component" value="Unassembled WGS sequence"/>
</dbReference>
<evidence type="ECO:0000256" key="7">
    <source>
        <dbReference type="ARBA" id="ARBA00029447"/>
    </source>
</evidence>
<dbReference type="SMART" id="SM00304">
    <property type="entry name" value="HAMP"/>
    <property type="match status" value="1"/>
</dbReference>
<evidence type="ECO:0000256" key="1">
    <source>
        <dbReference type="ARBA" id="ARBA00004651"/>
    </source>
</evidence>
<keyword evidence="4 9" id="KW-1133">Transmembrane helix</keyword>
<evidence type="ECO:0000259" key="11">
    <source>
        <dbReference type="PROSITE" id="PS50885"/>
    </source>
</evidence>
<dbReference type="PROSITE" id="PS50885">
    <property type="entry name" value="HAMP"/>
    <property type="match status" value="1"/>
</dbReference>
<keyword evidence="6 8" id="KW-0807">Transducer</keyword>
<evidence type="ECO:0000256" key="3">
    <source>
        <dbReference type="ARBA" id="ARBA00022692"/>
    </source>
</evidence>
<dbReference type="AlphaFoldDB" id="A0AAV4LGL2"/>
<dbReference type="Gene3D" id="1.10.287.950">
    <property type="entry name" value="Methyl-accepting chemotaxis protein"/>
    <property type="match status" value="1"/>
</dbReference>
<evidence type="ECO:0000256" key="6">
    <source>
        <dbReference type="ARBA" id="ARBA00023224"/>
    </source>
</evidence>
<accession>A0AAV4LGL2</accession>
<keyword evidence="2" id="KW-1003">Cell membrane</keyword>
<comment type="caution">
    <text evidence="12">The sequence shown here is derived from an EMBL/GenBank/DDBJ whole genome shotgun (WGS) entry which is preliminary data.</text>
</comment>
<keyword evidence="13" id="KW-1185">Reference proteome</keyword>
<dbReference type="Pfam" id="PF00672">
    <property type="entry name" value="HAMP"/>
    <property type="match status" value="1"/>
</dbReference>
<dbReference type="PROSITE" id="PS50111">
    <property type="entry name" value="CHEMOTAXIS_TRANSDUC_2"/>
    <property type="match status" value="1"/>
</dbReference>
<dbReference type="CDD" id="cd06225">
    <property type="entry name" value="HAMP"/>
    <property type="match status" value="1"/>
</dbReference>
<evidence type="ECO:0008006" key="14">
    <source>
        <dbReference type="Google" id="ProtNLM"/>
    </source>
</evidence>
<gene>
    <name evidence="12" type="ORF">DNHGIG_24470</name>
</gene>
<evidence type="ECO:0000256" key="8">
    <source>
        <dbReference type="PROSITE-ProRule" id="PRU00284"/>
    </source>
</evidence>
<dbReference type="Pfam" id="PF00015">
    <property type="entry name" value="MCPsignal"/>
    <property type="match status" value="1"/>
</dbReference>
<sequence>MSSGMSLNLTKKLLIFSLVLLFIPTIILGLICYYNAKKELDISGEIRLKNNVDAAIGMIGELDEKVKNGNLTLDEAKNMVVTTFIGKKGGDGKRIPLKKLDLGKNGYMFINDKNGVTLYHPSYEKEGKPSWNDQDKNGKFTTRQIVQNGIHGGGFTYYYCTKLDNPNEVAEKIVYSELDPHWGWIVSAGSYTDDFNQGANHILNVLFIVLASELFIGSIIAILFVKHISRPIILVSQAIENVANGNLDIERIVIKNKDETGTLAKSFNQMIENLRELIKLVSTNAEFVAASTEEPYASVVKTTQATNQITQTIQDMANGSEMQANYVEDNKKSLLEMTAGIQRIAESSSFVFETSVLAAKESEQGNEFIQKVVQQMASINYSVDQSGKVVKLLEDRSKQIEKITGMIADISHKTNLLALNTAIEAARAGEHGRGFTVVAHQVRKLAEESKQSADQIANLIREIQYNTSRAVEAMDQSAKEVESGMNIVQEAGKAFQRILKAVYDVSSQIQEVSAISGQIATSSKEVSISIQETARITKESASNSQLVATATEEQLAPMEELSLLTESLSKVAEQMQLLTKKFKV</sequence>
<dbReference type="GO" id="GO:0005886">
    <property type="term" value="C:plasma membrane"/>
    <property type="evidence" value="ECO:0007669"/>
    <property type="project" value="UniProtKB-SubCell"/>
</dbReference>
<feature type="domain" description="Methyl-accepting transducer" evidence="10">
    <location>
        <begin position="298"/>
        <end position="534"/>
    </location>
</feature>
<dbReference type="Pfam" id="PF17200">
    <property type="entry name" value="sCache_2"/>
    <property type="match status" value="1"/>
</dbReference>
<evidence type="ECO:0000256" key="5">
    <source>
        <dbReference type="ARBA" id="ARBA00023136"/>
    </source>
</evidence>
<dbReference type="InterPro" id="IPR004089">
    <property type="entry name" value="MCPsignal_dom"/>
</dbReference>
<keyword evidence="5 9" id="KW-0472">Membrane</keyword>
<dbReference type="PANTHER" id="PTHR32089:SF114">
    <property type="entry name" value="METHYL-ACCEPTING CHEMOTAXIS PROTEIN MCPB"/>
    <property type="match status" value="1"/>
</dbReference>
<dbReference type="RefSeq" id="WP_282199942.1">
    <property type="nucleotide sequence ID" value="NZ_BOQE01000001.1"/>
</dbReference>
<dbReference type="GO" id="GO:0007165">
    <property type="term" value="P:signal transduction"/>
    <property type="evidence" value="ECO:0007669"/>
    <property type="project" value="UniProtKB-KW"/>
</dbReference>
<evidence type="ECO:0000256" key="9">
    <source>
        <dbReference type="SAM" id="Phobius"/>
    </source>
</evidence>
<dbReference type="InterPro" id="IPR033480">
    <property type="entry name" value="sCache_2"/>
</dbReference>
<evidence type="ECO:0000313" key="13">
    <source>
        <dbReference type="Proteomes" id="UP001057291"/>
    </source>
</evidence>
<dbReference type="Gene3D" id="3.30.450.20">
    <property type="entry name" value="PAS domain"/>
    <property type="match status" value="1"/>
</dbReference>
<organism evidence="12 13">
    <name type="scientific">Collibacillus ludicampi</name>
    <dbReference type="NCBI Taxonomy" id="2771369"/>
    <lineage>
        <taxon>Bacteria</taxon>
        <taxon>Bacillati</taxon>
        <taxon>Bacillota</taxon>
        <taxon>Bacilli</taxon>
        <taxon>Bacillales</taxon>
        <taxon>Alicyclobacillaceae</taxon>
        <taxon>Collibacillus</taxon>
    </lineage>
</organism>
<comment type="similarity">
    <text evidence="7">Belongs to the methyl-accepting chemotaxis (MCP) protein family.</text>
</comment>
<dbReference type="InterPro" id="IPR003660">
    <property type="entry name" value="HAMP_dom"/>
</dbReference>
<feature type="transmembrane region" description="Helical" evidence="9">
    <location>
        <begin position="202"/>
        <end position="225"/>
    </location>
</feature>
<evidence type="ECO:0000256" key="4">
    <source>
        <dbReference type="ARBA" id="ARBA00022989"/>
    </source>
</evidence>
<dbReference type="PANTHER" id="PTHR32089">
    <property type="entry name" value="METHYL-ACCEPTING CHEMOTAXIS PROTEIN MCPB"/>
    <property type="match status" value="1"/>
</dbReference>
<protein>
    <recommendedName>
        <fullName evidence="14">Methyl-accepting chemotaxis protein</fullName>
    </recommendedName>
</protein>
<reference evidence="12" key="1">
    <citation type="journal article" date="2023" name="Int. J. Syst. Evol. Microbiol.">
        <title>Collibacillus ludicampi gen. nov., sp. nov., a new soil bacterium of the family Alicyclobacillaceae.</title>
        <authorList>
            <person name="Jojima T."/>
            <person name="Ioku Y."/>
            <person name="Fukuta Y."/>
            <person name="Shirasaka N."/>
            <person name="Matsumura Y."/>
            <person name="Mori M."/>
        </authorList>
    </citation>
    <scope>NUCLEOTIDE SEQUENCE</scope>
    <source>
        <strain evidence="12">TP075</strain>
    </source>
</reference>
<dbReference type="SUPFAM" id="SSF58104">
    <property type="entry name" value="Methyl-accepting chemotaxis protein (MCP) signaling domain"/>
    <property type="match status" value="1"/>
</dbReference>
<dbReference type="EMBL" id="BOQE01000001">
    <property type="protein sequence ID" value="GIM46898.1"/>
    <property type="molecule type" value="Genomic_DNA"/>
</dbReference>